<sequence>MQSDVETCDVAIVGGGWYGLIAAHTYRQLAPQSKVVLLDDGATIGGVWSKERIYPNLFAQVGHGLFEYSFYPMSKEGLTKDRYISGETIHRYLNNFARDYGLLPLIRLNTRVARIERADGGEAKWRLSLRTRGASYRTGDYQLEAAKVIQASGVTSEKYVPDFPRERFSKPIIHSGELGVMANDLGAEETKRIVVLGAAKSAYDTVFHLLKEGKKVDWVIREDGTGPLAISPPTQIFGLFNSVDLLGTRMVAAMSPAILNTKGFWYWFLQRSNMGRALTHRFWRYLTQTCEVAAGYDDSETMKKLEPVPFKYGIFWANSGLGLASVPNFWKTLHEGDLQVHRTSITSFVDDQVVLKDGQRLPTDFVILCTGWKHNLSVYDDQLQSTLGLPSKAGEDASWTTYDKRANSKVDELLPNLQSIPHETYENPANRETRPWRLYRRLVSPQLADKADRSIVFLGQIHSVYTPLVSEMQSLWSCAYLLGELPTPSVEGMREEISLWNAWTAKRYLAQGRKHAYSIYDFLAYVDTLARDLGVRVNRKSNPISEMLATYRPRDYRGLIDEYRAVRAKRQATAAAQSSQVEKTTKAASVAGTTEARSYALVSLLQDHFQKLKPVYTLLLGFVVLVIALML</sequence>
<dbReference type="Pfam" id="PF13738">
    <property type="entry name" value="Pyr_redox_3"/>
    <property type="match status" value="1"/>
</dbReference>
<name>W2S8C5_CYPE1</name>
<protein>
    <recommendedName>
        <fullName evidence="6">L-ornithine N(5)-oxygenase</fullName>
    </recommendedName>
</protein>
<evidence type="ECO:0000313" key="5">
    <source>
        <dbReference type="Proteomes" id="UP000030752"/>
    </source>
</evidence>
<dbReference type="GeneID" id="19977170"/>
<dbReference type="InParanoid" id="W2S8C5"/>
<dbReference type="OrthoDB" id="2915840at2759"/>
<keyword evidence="5" id="KW-1185">Reference proteome</keyword>
<dbReference type="RefSeq" id="XP_008712726.1">
    <property type="nucleotide sequence ID" value="XM_008714504.1"/>
</dbReference>
<dbReference type="Proteomes" id="UP000030752">
    <property type="component" value="Unassembled WGS sequence"/>
</dbReference>
<evidence type="ECO:0000256" key="3">
    <source>
        <dbReference type="ARBA" id="ARBA00023002"/>
    </source>
</evidence>
<dbReference type="EMBL" id="KB822713">
    <property type="protein sequence ID" value="ETN44956.1"/>
    <property type="molecule type" value="Genomic_DNA"/>
</dbReference>
<keyword evidence="3" id="KW-0560">Oxidoreductase</keyword>
<dbReference type="InterPro" id="IPR050346">
    <property type="entry name" value="FMO-like"/>
</dbReference>
<proteinExistence type="predicted"/>
<dbReference type="HOGENOM" id="CLU_019225_1_0_1"/>
<accession>W2S8C5</accession>
<keyword evidence="2" id="KW-0274">FAD</keyword>
<keyword evidence="1" id="KW-0285">Flavoprotein</keyword>
<dbReference type="AlphaFoldDB" id="W2S8C5"/>
<dbReference type="Gene3D" id="3.50.50.60">
    <property type="entry name" value="FAD/NAD(P)-binding domain"/>
    <property type="match status" value="3"/>
</dbReference>
<gene>
    <name evidence="4" type="ORF">HMPREF1541_09831</name>
</gene>
<evidence type="ECO:0000256" key="2">
    <source>
        <dbReference type="ARBA" id="ARBA00022827"/>
    </source>
</evidence>
<evidence type="ECO:0000256" key="1">
    <source>
        <dbReference type="ARBA" id="ARBA00022630"/>
    </source>
</evidence>
<dbReference type="InterPro" id="IPR036188">
    <property type="entry name" value="FAD/NAD-bd_sf"/>
</dbReference>
<organism evidence="4 5">
    <name type="scientific">Cyphellophora europaea (strain CBS 101466)</name>
    <name type="common">Phialophora europaea</name>
    <dbReference type="NCBI Taxonomy" id="1220924"/>
    <lineage>
        <taxon>Eukaryota</taxon>
        <taxon>Fungi</taxon>
        <taxon>Dikarya</taxon>
        <taxon>Ascomycota</taxon>
        <taxon>Pezizomycotina</taxon>
        <taxon>Eurotiomycetes</taxon>
        <taxon>Chaetothyriomycetidae</taxon>
        <taxon>Chaetothyriales</taxon>
        <taxon>Cyphellophoraceae</taxon>
        <taxon>Cyphellophora</taxon>
    </lineage>
</organism>
<dbReference type="eggNOG" id="KOG1399">
    <property type="taxonomic scope" value="Eukaryota"/>
</dbReference>
<dbReference type="SUPFAM" id="SSF51905">
    <property type="entry name" value="FAD/NAD(P)-binding domain"/>
    <property type="match status" value="2"/>
</dbReference>
<dbReference type="VEuPathDB" id="FungiDB:HMPREF1541_09831"/>
<dbReference type="PANTHER" id="PTHR23023">
    <property type="entry name" value="DIMETHYLANILINE MONOOXYGENASE"/>
    <property type="match status" value="1"/>
</dbReference>
<evidence type="ECO:0008006" key="6">
    <source>
        <dbReference type="Google" id="ProtNLM"/>
    </source>
</evidence>
<dbReference type="GO" id="GO:0016491">
    <property type="term" value="F:oxidoreductase activity"/>
    <property type="evidence" value="ECO:0007669"/>
    <property type="project" value="UniProtKB-KW"/>
</dbReference>
<reference evidence="4 5" key="1">
    <citation type="submission" date="2013-03" db="EMBL/GenBank/DDBJ databases">
        <title>The Genome Sequence of Phialophora europaea CBS 101466.</title>
        <authorList>
            <consortium name="The Broad Institute Genomics Platform"/>
            <person name="Cuomo C."/>
            <person name="de Hoog S."/>
            <person name="Gorbushina A."/>
            <person name="Walker B."/>
            <person name="Young S.K."/>
            <person name="Zeng Q."/>
            <person name="Gargeya S."/>
            <person name="Fitzgerald M."/>
            <person name="Haas B."/>
            <person name="Abouelleil A."/>
            <person name="Allen A.W."/>
            <person name="Alvarado L."/>
            <person name="Arachchi H.M."/>
            <person name="Berlin A.M."/>
            <person name="Chapman S.B."/>
            <person name="Gainer-Dewar J."/>
            <person name="Goldberg J."/>
            <person name="Griggs A."/>
            <person name="Gujja S."/>
            <person name="Hansen M."/>
            <person name="Howarth C."/>
            <person name="Imamovic A."/>
            <person name="Ireland A."/>
            <person name="Larimer J."/>
            <person name="McCowan C."/>
            <person name="Murphy C."/>
            <person name="Pearson M."/>
            <person name="Poon T.W."/>
            <person name="Priest M."/>
            <person name="Roberts A."/>
            <person name="Saif S."/>
            <person name="Shea T."/>
            <person name="Sisk P."/>
            <person name="Sykes S."/>
            <person name="Wortman J."/>
            <person name="Nusbaum C."/>
            <person name="Birren B."/>
        </authorList>
    </citation>
    <scope>NUCLEOTIDE SEQUENCE [LARGE SCALE GENOMIC DNA]</scope>
    <source>
        <strain evidence="4 5">CBS 101466</strain>
    </source>
</reference>
<evidence type="ECO:0000313" key="4">
    <source>
        <dbReference type="EMBL" id="ETN44956.1"/>
    </source>
</evidence>